<reference evidence="2" key="2">
    <citation type="submission" date="2020-09" db="EMBL/GenBank/DDBJ databases">
        <authorList>
            <person name="Sun Q."/>
            <person name="Zhou Y."/>
        </authorList>
    </citation>
    <scope>NUCLEOTIDE SEQUENCE</scope>
    <source>
        <strain evidence="2">CGMCC 4.7430</strain>
    </source>
</reference>
<evidence type="ECO:0008006" key="4">
    <source>
        <dbReference type="Google" id="ProtNLM"/>
    </source>
</evidence>
<gene>
    <name evidence="2" type="ORF">GCM10012278_04870</name>
</gene>
<evidence type="ECO:0000313" key="2">
    <source>
        <dbReference type="EMBL" id="GGP01474.1"/>
    </source>
</evidence>
<dbReference type="RefSeq" id="WP_189136780.1">
    <property type="nucleotide sequence ID" value="NZ_BMNK01000001.1"/>
</dbReference>
<keyword evidence="3" id="KW-1185">Reference proteome</keyword>
<dbReference type="EMBL" id="BMNK01000001">
    <property type="protein sequence ID" value="GGP01474.1"/>
    <property type="molecule type" value="Genomic_DNA"/>
</dbReference>
<keyword evidence="1" id="KW-0732">Signal</keyword>
<sequence length="174" mass="18548">MAKTGSTILASGSASAAKFFVAALTFTAAYVGLSAYGTADSTPTPTLTPTASLTAQELPVVATAAQRSEPAAEAGRIAIGTQTTGPNCLKTFLARSLIVNPEPNETVSYNWRLARWNPGTNTWKTYLVDYSGFAGDEHSAEWAYAISANPGWYRVELKAEGRRTVKSDRFQVSC</sequence>
<feature type="signal peptide" evidence="1">
    <location>
        <begin position="1"/>
        <end position="16"/>
    </location>
</feature>
<evidence type="ECO:0000313" key="3">
    <source>
        <dbReference type="Proteomes" id="UP000660745"/>
    </source>
</evidence>
<proteinExistence type="predicted"/>
<comment type="caution">
    <text evidence="2">The sequence shown here is derived from an EMBL/GenBank/DDBJ whole genome shotgun (WGS) entry which is preliminary data.</text>
</comment>
<accession>A0A918A0Y6</accession>
<name>A0A918A0Y6_9ACTN</name>
<organism evidence="2 3">
    <name type="scientific">Nonomuraea glycinis</name>
    <dbReference type="NCBI Taxonomy" id="2047744"/>
    <lineage>
        <taxon>Bacteria</taxon>
        <taxon>Bacillati</taxon>
        <taxon>Actinomycetota</taxon>
        <taxon>Actinomycetes</taxon>
        <taxon>Streptosporangiales</taxon>
        <taxon>Streptosporangiaceae</taxon>
        <taxon>Nonomuraea</taxon>
    </lineage>
</organism>
<dbReference type="AlphaFoldDB" id="A0A918A0Y6"/>
<evidence type="ECO:0000256" key="1">
    <source>
        <dbReference type="SAM" id="SignalP"/>
    </source>
</evidence>
<feature type="chain" id="PRO_5036688867" description="Secreted protein" evidence="1">
    <location>
        <begin position="17"/>
        <end position="174"/>
    </location>
</feature>
<reference evidence="2" key="1">
    <citation type="journal article" date="2014" name="Int. J. Syst. Evol. Microbiol.">
        <title>Complete genome sequence of Corynebacterium casei LMG S-19264T (=DSM 44701T), isolated from a smear-ripened cheese.</title>
        <authorList>
            <consortium name="US DOE Joint Genome Institute (JGI-PGF)"/>
            <person name="Walter F."/>
            <person name="Albersmeier A."/>
            <person name="Kalinowski J."/>
            <person name="Ruckert C."/>
        </authorList>
    </citation>
    <scope>NUCLEOTIDE SEQUENCE</scope>
    <source>
        <strain evidence="2">CGMCC 4.7430</strain>
    </source>
</reference>
<protein>
    <recommendedName>
        <fullName evidence="4">Secreted protein</fullName>
    </recommendedName>
</protein>
<dbReference type="Proteomes" id="UP000660745">
    <property type="component" value="Unassembled WGS sequence"/>
</dbReference>